<accession>A0A4Y7Q4G8</accession>
<evidence type="ECO:0000313" key="2">
    <source>
        <dbReference type="Proteomes" id="UP000294933"/>
    </source>
</evidence>
<evidence type="ECO:0000313" key="1">
    <source>
        <dbReference type="EMBL" id="TDL21720.1"/>
    </source>
</evidence>
<gene>
    <name evidence="1" type="ORF">BD410DRAFT_789462</name>
</gene>
<protein>
    <submittedName>
        <fullName evidence="1">Uncharacterized protein</fullName>
    </submittedName>
</protein>
<dbReference type="AlphaFoldDB" id="A0A4Y7Q4G8"/>
<sequence>MPHSSNPVDDIRAASSYREHAQRELWLEDVWYFRRERSSETRERFASECSVCLMDF</sequence>
<reference evidence="1 2" key="1">
    <citation type="submission" date="2018-06" db="EMBL/GenBank/DDBJ databases">
        <title>A transcriptomic atlas of mushroom development highlights an independent origin of complex multicellularity.</title>
        <authorList>
            <consortium name="DOE Joint Genome Institute"/>
            <person name="Krizsan K."/>
            <person name="Almasi E."/>
            <person name="Merenyi Z."/>
            <person name="Sahu N."/>
            <person name="Viragh M."/>
            <person name="Koszo T."/>
            <person name="Mondo S."/>
            <person name="Kiss B."/>
            <person name="Balint B."/>
            <person name="Kues U."/>
            <person name="Barry K."/>
            <person name="Hegedus J.C."/>
            <person name="Henrissat B."/>
            <person name="Johnson J."/>
            <person name="Lipzen A."/>
            <person name="Ohm R."/>
            <person name="Nagy I."/>
            <person name="Pangilinan J."/>
            <person name="Yan J."/>
            <person name="Xiong Y."/>
            <person name="Grigoriev I.V."/>
            <person name="Hibbett D.S."/>
            <person name="Nagy L.G."/>
        </authorList>
    </citation>
    <scope>NUCLEOTIDE SEQUENCE [LARGE SCALE GENOMIC DNA]</scope>
    <source>
        <strain evidence="1 2">SZMC22713</strain>
    </source>
</reference>
<dbReference type="VEuPathDB" id="FungiDB:BD410DRAFT_789462"/>
<dbReference type="Proteomes" id="UP000294933">
    <property type="component" value="Unassembled WGS sequence"/>
</dbReference>
<organism evidence="1 2">
    <name type="scientific">Rickenella mellea</name>
    <dbReference type="NCBI Taxonomy" id="50990"/>
    <lineage>
        <taxon>Eukaryota</taxon>
        <taxon>Fungi</taxon>
        <taxon>Dikarya</taxon>
        <taxon>Basidiomycota</taxon>
        <taxon>Agaricomycotina</taxon>
        <taxon>Agaricomycetes</taxon>
        <taxon>Hymenochaetales</taxon>
        <taxon>Rickenellaceae</taxon>
        <taxon>Rickenella</taxon>
    </lineage>
</organism>
<proteinExistence type="predicted"/>
<dbReference type="EMBL" id="ML170179">
    <property type="protein sequence ID" value="TDL21720.1"/>
    <property type="molecule type" value="Genomic_DNA"/>
</dbReference>
<name>A0A4Y7Q4G8_9AGAM</name>
<keyword evidence="2" id="KW-1185">Reference proteome</keyword>